<dbReference type="InterPro" id="IPR037045">
    <property type="entry name" value="S8pro/Inhibitor_I9_sf"/>
</dbReference>
<dbReference type="OrthoDB" id="206201at2759"/>
<comment type="caution">
    <text evidence="13">The sequence shown here is derived from an EMBL/GenBank/DDBJ whole genome shotgun (WGS) entry which is preliminary data.</text>
</comment>
<dbReference type="AlphaFoldDB" id="A0A0K9PCH5"/>
<evidence type="ECO:0000259" key="10">
    <source>
        <dbReference type="Pfam" id="PF02225"/>
    </source>
</evidence>
<dbReference type="InterPro" id="IPR010259">
    <property type="entry name" value="S8pro/Inhibitor_I9"/>
</dbReference>
<dbReference type="InterPro" id="IPR003137">
    <property type="entry name" value="PA_domain"/>
</dbReference>
<dbReference type="Pfam" id="PF05922">
    <property type="entry name" value="Inhibitor_I9"/>
    <property type="match status" value="1"/>
</dbReference>
<evidence type="ECO:0000256" key="6">
    <source>
        <dbReference type="PIRSR" id="PIRSR615500-1"/>
    </source>
</evidence>
<dbReference type="Proteomes" id="UP000036987">
    <property type="component" value="Unassembled WGS sequence"/>
</dbReference>
<feature type="domain" description="PA" evidence="10">
    <location>
        <begin position="416"/>
        <end position="490"/>
    </location>
</feature>
<evidence type="ECO:0000256" key="5">
    <source>
        <dbReference type="ARBA" id="ARBA00022825"/>
    </source>
</evidence>
<evidence type="ECO:0000256" key="2">
    <source>
        <dbReference type="ARBA" id="ARBA00022670"/>
    </source>
</evidence>
<dbReference type="Gene3D" id="3.40.50.200">
    <property type="entry name" value="Peptidase S8/S53 domain"/>
    <property type="match status" value="1"/>
</dbReference>
<dbReference type="Gene3D" id="3.50.30.30">
    <property type="match status" value="1"/>
</dbReference>
<feature type="domain" description="Subtilisin-like protease fibronectin type-III" evidence="12">
    <location>
        <begin position="689"/>
        <end position="784"/>
    </location>
</feature>
<comment type="similarity">
    <text evidence="1 7">Belongs to the peptidase S8 family.</text>
</comment>
<dbReference type="InterPro" id="IPR041469">
    <property type="entry name" value="Subtilisin-like_FN3"/>
</dbReference>
<dbReference type="Pfam" id="PF17766">
    <property type="entry name" value="fn3_6"/>
    <property type="match status" value="1"/>
</dbReference>
<dbReference type="InterPro" id="IPR034197">
    <property type="entry name" value="Peptidases_S8_3"/>
</dbReference>
<feature type="chain" id="PRO_5005527457" evidence="8">
    <location>
        <begin position="35"/>
        <end position="788"/>
    </location>
</feature>
<dbReference type="GO" id="GO:0005576">
    <property type="term" value="C:extracellular region"/>
    <property type="evidence" value="ECO:0000318"/>
    <property type="project" value="GO_Central"/>
</dbReference>
<dbReference type="FunFam" id="2.60.40.2310:FF:000001">
    <property type="entry name" value="Subtilisin-like protease SBT1.5"/>
    <property type="match status" value="1"/>
</dbReference>
<evidence type="ECO:0000256" key="8">
    <source>
        <dbReference type="SAM" id="SignalP"/>
    </source>
</evidence>
<evidence type="ECO:0000256" key="4">
    <source>
        <dbReference type="ARBA" id="ARBA00022801"/>
    </source>
</evidence>
<dbReference type="CDD" id="cd02120">
    <property type="entry name" value="PA_subtilisin_like"/>
    <property type="match status" value="1"/>
</dbReference>
<keyword evidence="14" id="KW-1185">Reference proteome</keyword>
<dbReference type="PROSITE" id="PS00138">
    <property type="entry name" value="SUBTILASE_SER"/>
    <property type="match status" value="1"/>
</dbReference>
<dbReference type="Pfam" id="PF02225">
    <property type="entry name" value="PA"/>
    <property type="match status" value="1"/>
</dbReference>
<dbReference type="InterPro" id="IPR036852">
    <property type="entry name" value="Peptidase_S8/S53_dom_sf"/>
</dbReference>
<proteinExistence type="inferred from homology"/>
<gene>
    <name evidence="13" type="ORF">ZOSMA_305G00030</name>
</gene>
<protein>
    <submittedName>
        <fullName evidence="13">Subtilisin-like serine protease</fullName>
    </submittedName>
</protein>
<evidence type="ECO:0000256" key="3">
    <source>
        <dbReference type="ARBA" id="ARBA00022729"/>
    </source>
</evidence>
<feature type="active site" description="Charge relay system" evidence="6 7">
    <location>
        <position position="165"/>
    </location>
</feature>
<evidence type="ECO:0000259" key="12">
    <source>
        <dbReference type="Pfam" id="PF17766"/>
    </source>
</evidence>
<dbReference type="InterPro" id="IPR000209">
    <property type="entry name" value="Peptidase_S8/S53_dom"/>
</dbReference>
<keyword evidence="5 7" id="KW-0720">Serine protease</keyword>
<evidence type="ECO:0000259" key="9">
    <source>
        <dbReference type="Pfam" id="PF00082"/>
    </source>
</evidence>
<dbReference type="EMBL" id="LFYR01000997">
    <property type="protein sequence ID" value="KMZ65925.1"/>
    <property type="molecule type" value="Genomic_DNA"/>
</dbReference>
<dbReference type="InterPro" id="IPR015500">
    <property type="entry name" value="Peptidase_S8_subtilisin-rel"/>
</dbReference>
<dbReference type="Pfam" id="PF00082">
    <property type="entry name" value="Peptidase_S8"/>
    <property type="match status" value="1"/>
</dbReference>
<evidence type="ECO:0000256" key="7">
    <source>
        <dbReference type="PROSITE-ProRule" id="PRU01240"/>
    </source>
</evidence>
<dbReference type="PRINTS" id="PR00723">
    <property type="entry name" value="SUBTILISIN"/>
</dbReference>
<evidence type="ECO:0000313" key="14">
    <source>
        <dbReference type="Proteomes" id="UP000036987"/>
    </source>
</evidence>
<dbReference type="PROSITE" id="PS51892">
    <property type="entry name" value="SUBTILASE"/>
    <property type="match status" value="1"/>
</dbReference>
<name>A0A0K9PCH5_ZOSMR</name>
<feature type="active site" description="Charge relay system" evidence="6 7">
    <location>
        <position position="575"/>
    </location>
</feature>
<keyword evidence="2 7" id="KW-0645">Protease</keyword>
<dbReference type="CDD" id="cd04852">
    <property type="entry name" value="Peptidases_S8_3"/>
    <property type="match status" value="1"/>
</dbReference>
<dbReference type="InterPro" id="IPR023828">
    <property type="entry name" value="Peptidase_S8_Ser-AS"/>
</dbReference>
<feature type="domain" description="Peptidase S8/S53" evidence="9">
    <location>
        <begin position="156"/>
        <end position="619"/>
    </location>
</feature>
<dbReference type="Gene3D" id="2.60.40.2310">
    <property type="match status" value="1"/>
</dbReference>
<dbReference type="PANTHER" id="PTHR10795">
    <property type="entry name" value="PROPROTEIN CONVERTASE SUBTILISIN/KEXIN"/>
    <property type="match status" value="1"/>
</dbReference>
<reference evidence="14" key="1">
    <citation type="journal article" date="2016" name="Nature">
        <title>The genome of the seagrass Zostera marina reveals angiosperm adaptation to the sea.</title>
        <authorList>
            <person name="Olsen J.L."/>
            <person name="Rouze P."/>
            <person name="Verhelst B."/>
            <person name="Lin Y.-C."/>
            <person name="Bayer T."/>
            <person name="Collen J."/>
            <person name="Dattolo E."/>
            <person name="De Paoli E."/>
            <person name="Dittami S."/>
            <person name="Maumus F."/>
            <person name="Michel G."/>
            <person name="Kersting A."/>
            <person name="Lauritano C."/>
            <person name="Lohaus R."/>
            <person name="Toepel M."/>
            <person name="Tonon T."/>
            <person name="Vanneste K."/>
            <person name="Amirebrahimi M."/>
            <person name="Brakel J."/>
            <person name="Bostroem C."/>
            <person name="Chovatia M."/>
            <person name="Grimwood J."/>
            <person name="Jenkins J.W."/>
            <person name="Jueterbock A."/>
            <person name="Mraz A."/>
            <person name="Stam W.T."/>
            <person name="Tice H."/>
            <person name="Bornberg-Bauer E."/>
            <person name="Green P.J."/>
            <person name="Pearson G.A."/>
            <person name="Procaccini G."/>
            <person name="Duarte C.M."/>
            <person name="Schmutz J."/>
            <person name="Reusch T.B.H."/>
            <person name="Van de Peer Y."/>
        </authorList>
    </citation>
    <scope>NUCLEOTIDE SEQUENCE [LARGE SCALE GENOMIC DNA]</scope>
    <source>
        <strain evidence="14">cv. Finnish</strain>
    </source>
</reference>
<dbReference type="FunFam" id="3.50.30.30:FF:000005">
    <property type="entry name" value="subtilisin-like protease SBT1.5"/>
    <property type="match status" value="1"/>
</dbReference>
<dbReference type="STRING" id="29655.A0A0K9PCH5"/>
<evidence type="ECO:0000256" key="1">
    <source>
        <dbReference type="ARBA" id="ARBA00011073"/>
    </source>
</evidence>
<feature type="signal peptide" evidence="8">
    <location>
        <begin position="1"/>
        <end position="34"/>
    </location>
</feature>
<dbReference type="InterPro" id="IPR045051">
    <property type="entry name" value="SBT"/>
</dbReference>
<dbReference type="FunFam" id="3.40.50.200:FF:000006">
    <property type="entry name" value="Subtilisin-like protease SBT1.5"/>
    <property type="match status" value="1"/>
</dbReference>
<evidence type="ECO:0000313" key="13">
    <source>
        <dbReference type="EMBL" id="KMZ65925.1"/>
    </source>
</evidence>
<dbReference type="GO" id="GO:0006508">
    <property type="term" value="P:proteolysis"/>
    <property type="evidence" value="ECO:0007669"/>
    <property type="project" value="UniProtKB-KW"/>
</dbReference>
<sequence>MRAFSDRNPFHPPLRLLLLILLSCFLGTPFLANASQKSYIVYLGEHDHPLDTREEPALSIQDEKVTDSHYEFLGSILGSKKKAAAAIFYSYTRHINGFAANLEEEEAIELANYPEVISVFPNEGRELHTTRSWSFLGLERDGRVPVESLWTKARYGEDVIIGNLDTGVWPESESFSDVGMGPIPTRWKGTCQSGVEDDFHCNRKLIGARYFNKGFVSSANTTLNSTYYTVRDVEGHGTHTLSTAGGGFVAGANVFGFGNGTAKGGSPKARVAAYRVCFPPVNKSQCFDADILSAFDAAISDGVDVLSVSLGGIPAKYFLDSIAIGSFHAVKKGITVVCSAGNSGPKPSTVSNLAPWIITVAASTIDREFPAYVSLGNGKKLKGQSLSQRRIHPVDKLYPLISSAAAKSKNATTHDAQRCFKKSLDPKKVRGMIVACLRGTNARVQKGETVNLAGGLGMILANDVTTGNEVIADAHVLPATHISYSEGLSLFSYINSTKSPMAYIAVPMTMLDTKPAPFMAAFSSQGPNVINPEFLKPDITAPGVSIIAAYTGAQGPTNLAFDTRRVKFNSLSGTSMSCPHIAGVVGLLKSMHPDWSSSAIKSAIMTTARSRDNTESPIKNSSFVKANAFSYGSGHIRPNRAMDPGLVYDVTSEDYLNFLCTLHYNSSTISKFSKDKSYSCPKKSRKLVDFNYPSITIPKLSDHITITRRLKNVGTPGTYTVRVEPPVGVSVTVKPCILEFDAIGEEKRFSVKFEAKSVRNGGGYVFGRLIWSDGIHYIRSPLVIKQVK</sequence>
<organism evidence="13 14">
    <name type="scientific">Zostera marina</name>
    <name type="common">Eelgrass</name>
    <dbReference type="NCBI Taxonomy" id="29655"/>
    <lineage>
        <taxon>Eukaryota</taxon>
        <taxon>Viridiplantae</taxon>
        <taxon>Streptophyta</taxon>
        <taxon>Embryophyta</taxon>
        <taxon>Tracheophyta</taxon>
        <taxon>Spermatophyta</taxon>
        <taxon>Magnoliopsida</taxon>
        <taxon>Liliopsida</taxon>
        <taxon>Zosteraceae</taxon>
        <taxon>Zostera</taxon>
    </lineage>
</organism>
<feature type="domain" description="Inhibitor I9" evidence="11">
    <location>
        <begin position="38"/>
        <end position="128"/>
    </location>
</feature>
<accession>A0A0K9PCH5</accession>
<feature type="active site" description="Charge relay system" evidence="6 7">
    <location>
        <position position="236"/>
    </location>
</feature>
<dbReference type="SUPFAM" id="SSF52743">
    <property type="entry name" value="Subtilisin-like"/>
    <property type="match status" value="1"/>
</dbReference>
<dbReference type="Gene3D" id="3.30.70.80">
    <property type="entry name" value="Peptidase S8 propeptide/proteinase inhibitor I9"/>
    <property type="match status" value="1"/>
</dbReference>
<dbReference type="GO" id="GO:0004252">
    <property type="term" value="F:serine-type endopeptidase activity"/>
    <property type="evidence" value="ECO:0000318"/>
    <property type="project" value="GO_Central"/>
</dbReference>
<keyword evidence="3 8" id="KW-0732">Signal</keyword>
<dbReference type="FunFam" id="3.30.70.80:FF:000002">
    <property type="entry name" value="Subtilisin-like protease SBT5.3"/>
    <property type="match status" value="1"/>
</dbReference>
<keyword evidence="4 7" id="KW-0378">Hydrolase</keyword>
<dbReference type="OMA" id="YLGGHNH"/>
<evidence type="ECO:0000259" key="11">
    <source>
        <dbReference type="Pfam" id="PF05922"/>
    </source>
</evidence>